<accession>A0A1F8ARB3</accession>
<dbReference type="EMBL" id="MGGW01000020">
    <property type="protein sequence ID" value="OGM53828.1"/>
    <property type="molecule type" value="Genomic_DNA"/>
</dbReference>
<protein>
    <submittedName>
        <fullName evidence="1">Uncharacterized protein</fullName>
    </submittedName>
</protein>
<comment type="caution">
    <text evidence="1">The sequence shown here is derived from an EMBL/GenBank/DDBJ whole genome shotgun (WGS) entry which is preliminary data.</text>
</comment>
<proteinExistence type="predicted"/>
<sequence>MRNLLKLIYVLICVVFIAYLLAPSNNFPIPPLDSEQSDEPADIETPYRRAYFTNSTRNEALAHYANFFGGLLLNYPPEEAQTLIRDQTRSSYLQELVVPFRESLYINGFIPTQEKDAILINAVPWKQKIIARFIPSSTINRLVIYVLVCIGSWFSIKNLANSIFKLRNQLTRLWMYR</sequence>
<reference evidence="1 2" key="1">
    <citation type="journal article" date="2016" name="Nat. Commun.">
        <title>Thousands of microbial genomes shed light on interconnected biogeochemical processes in an aquifer system.</title>
        <authorList>
            <person name="Anantharaman K."/>
            <person name="Brown C.T."/>
            <person name="Hug L.A."/>
            <person name="Sharon I."/>
            <person name="Castelle C.J."/>
            <person name="Probst A.J."/>
            <person name="Thomas B.C."/>
            <person name="Singh A."/>
            <person name="Wilkins M.J."/>
            <person name="Karaoz U."/>
            <person name="Brodie E.L."/>
            <person name="Williams K.H."/>
            <person name="Hubbard S.S."/>
            <person name="Banfield J.F."/>
        </authorList>
    </citation>
    <scope>NUCLEOTIDE SEQUENCE [LARGE SCALE GENOMIC DNA]</scope>
</reference>
<dbReference type="AlphaFoldDB" id="A0A1F8ARB3"/>
<evidence type="ECO:0000313" key="2">
    <source>
        <dbReference type="Proteomes" id="UP000178603"/>
    </source>
</evidence>
<gene>
    <name evidence="1" type="ORF">A3E44_05425</name>
</gene>
<organism evidence="1 2">
    <name type="scientific">Candidatus Woesebacteria bacterium RIFCSPHIGHO2_12_FULL_41_24</name>
    <dbReference type="NCBI Taxonomy" id="1802510"/>
    <lineage>
        <taxon>Bacteria</taxon>
        <taxon>Candidatus Woeseibacteriota</taxon>
    </lineage>
</organism>
<dbReference type="Proteomes" id="UP000178603">
    <property type="component" value="Unassembled WGS sequence"/>
</dbReference>
<name>A0A1F8ARB3_9BACT</name>
<evidence type="ECO:0000313" key="1">
    <source>
        <dbReference type="EMBL" id="OGM53828.1"/>
    </source>
</evidence>